<dbReference type="InterPro" id="IPR003782">
    <property type="entry name" value="SCO1/SenC"/>
</dbReference>
<gene>
    <name evidence="4" type="ORF">HMF8227_00082</name>
</gene>
<dbReference type="RefSeq" id="WP_109338293.1">
    <property type="nucleotide sequence ID" value="NZ_CP029347.1"/>
</dbReference>
<keyword evidence="3" id="KW-1015">Disulfide bond</keyword>
<dbReference type="EMBL" id="CP029347">
    <property type="protein sequence ID" value="AWL10590.1"/>
    <property type="molecule type" value="Genomic_DNA"/>
</dbReference>
<comment type="similarity">
    <text evidence="1">Belongs to the SCO1/2 family.</text>
</comment>
<accession>A0A2S2DZZ3</accession>
<dbReference type="KEGG" id="salh:HMF8227_00082"/>
<dbReference type="SUPFAM" id="SSF52833">
    <property type="entry name" value="Thioredoxin-like"/>
    <property type="match status" value="1"/>
</dbReference>
<proteinExistence type="inferred from homology"/>
<dbReference type="AlphaFoldDB" id="A0A2S2DZZ3"/>
<evidence type="ECO:0000256" key="2">
    <source>
        <dbReference type="PIRSR" id="PIRSR603782-1"/>
    </source>
</evidence>
<protein>
    <submittedName>
        <fullName evidence="4">Protein SCO1 like protein, mitochondrial</fullName>
    </submittedName>
</protein>
<dbReference type="InterPro" id="IPR036249">
    <property type="entry name" value="Thioredoxin-like_sf"/>
</dbReference>
<dbReference type="GO" id="GO:0046872">
    <property type="term" value="F:metal ion binding"/>
    <property type="evidence" value="ECO:0007669"/>
    <property type="project" value="UniProtKB-KW"/>
</dbReference>
<keyword evidence="2" id="KW-0479">Metal-binding</keyword>
<reference evidence="4 5" key="1">
    <citation type="submission" date="2018-05" db="EMBL/GenBank/DDBJ databases">
        <title>Salinimonas sp. HMF8227 Genome sequencing and assembly.</title>
        <authorList>
            <person name="Kang H."/>
            <person name="Kang J."/>
            <person name="Cha I."/>
            <person name="Kim H."/>
            <person name="Joh K."/>
        </authorList>
    </citation>
    <scope>NUCLEOTIDE SEQUENCE [LARGE SCALE GENOMIC DNA]</scope>
    <source>
        <strain evidence="4 5">HMF8227</strain>
    </source>
</reference>
<evidence type="ECO:0000256" key="3">
    <source>
        <dbReference type="PIRSR" id="PIRSR603782-2"/>
    </source>
</evidence>
<name>A0A2S2DZZ3_9ALTE</name>
<dbReference type="CDD" id="cd02968">
    <property type="entry name" value="SCO"/>
    <property type="match status" value="1"/>
</dbReference>
<feature type="binding site" evidence="2">
    <location>
        <position position="76"/>
    </location>
    <ligand>
        <name>Cu cation</name>
        <dbReference type="ChEBI" id="CHEBI:23378"/>
    </ligand>
</feature>
<organism evidence="4 5">
    <name type="scientific">Saliniradius amylolyticus</name>
    <dbReference type="NCBI Taxonomy" id="2183582"/>
    <lineage>
        <taxon>Bacteria</taxon>
        <taxon>Pseudomonadati</taxon>
        <taxon>Pseudomonadota</taxon>
        <taxon>Gammaproteobacteria</taxon>
        <taxon>Alteromonadales</taxon>
        <taxon>Alteromonadaceae</taxon>
        <taxon>Saliniradius</taxon>
    </lineage>
</organism>
<dbReference type="Proteomes" id="UP000245728">
    <property type="component" value="Chromosome"/>
</dbReference>
<feature type="binding site" evidence="2">
    <location>
        <position position="167"/>
    </location>
    <ligand>
        <name>Cu cation</name>
        <dbReference type="ChEBI" id="CHEBI:23378"/>
    </ligand>
</feature>
<dbReference type="Pfam" id="PF02630">
    <property type="entry name" value="SCO1-SenC"/>
    <property type="match status" value="1"/>
</dbReference>
<keyword evidence="5" id="KW-1185">Reference proteome</keyword>
<sequence length="210" mass="23509">MKQKWLFWGIPLVALILGIWLALNLAAPSNPQHLSSYPQPRKLAEVELVNAQGDTVKPGQWLEGQWTLAFTGYTYCPDICPTTMAALNRIYEQLQQLPSDQPIRVLFVSVDPKRDTPERLAEYGAFFNSEFQAVTGPHKELFPFVRSLGMMYAMSQSTDDNDYLVDHSGSVVLLNPKAQVVGRFKPESRPGQLAVVNPNHILADMPVLVD</sequence>
<dbReference type="PANTHER" id="PTHR12151">
    <property type="entry name" value="ELECTRON TRANSPORT PROTIN SCO1/SENC FAMILY MEMBER"/>
    <property type="match status" value="1"/>
</dbReference>
<evidence type="ECO:0000313" key="5">
    <source>
        <dbReference type="Proteomes" id="UP000245728"/>
    </source>
</evidence>
<evidence type="ECO:0000256" key="1">
    <source>
        <dbReference type="ARBA" id="ARBA00010996"/>
    </source>
</evidence>
<dbReference type="Gene3D" id="3.40.30.10">
    <property type="entry name" value="Glutaredoxin"/>
    <property type="match status" value="1"/>
</dbReference>
<feature type="binding site" evidence="2">
    <location>
        <position position="80"/>
    </location>
    <ligand>
        <name>Cu cation</name>
        <dbReference type="ChEBI" id="CHEBI:23378"/>
    </ligand>
</feature>
<dbReference type="OrthoDB" id="9790194at2"/>
<dbReference type="PANTHER" id="PTHR12151:SF25">
    <property type="entry name" value="LINALOOL DEHYDRATASE_ISOMERASE DOMAIN-CONTAINING PROTEIN"/>
    <property type="match status" value="1"/>
</dbReference>
<keyword evidence="2" id="KW-0186">Copper</keyword>
<feature type="disulfide bond" description="Redox-active" evidence="3">
    <location>
        <begin position="76"/>
        <end position="80"/>
    </location>
</feature>
<evidence type="ECO:0000313" key="4">
    <source>
        <dbReference type="EMBL" id="AWL10590.1"/>
    </source>
</evidence>